<gene>
    <name evidence="1" type="ORF">TCMB3V08_LOCUS13837</name>
</gene>
<name>A0A7R9JL75_TIMCA</name>
<dbReference type="EMBL" id="OE214103">
    <property type="protein sequence ID" value="CAD7581304.1"/>
    <property type="molecule type" value="Genomic_DNA"/>
</dbReference>
<reference evidence="1" key="1">
    <citation type="submission" date="2020-11" db="EMBL/GenBank/DDBJ databases">
        <authorList>
            <person name="Tran Van P."/>
        </authorList>
    </citation>
    <scope>NUCLEOTIDE SEQUENCE</scope>
</reference>
<accession>A0A7R9JL75</accession>
<evidence type="ECO:0000313" key="1">
    <source>
        <dbReference type="EMBL" id="CAD7581304.1"/>
    </source>
</evidence>
<organism evidence="1">
    <name type="scientific">Timema californicum</name>
    <name type="common">California timema</name>
    <name type="synonym">Walking stick</name>
    <dbReference type="NCBI Taxonomy" id="61474"/>
    <lineage>
        <taxon>Eukaryota</taxon>
        <taxon>Metazoa</taxon>
        <taxon>Ecdysozoa</taxon>
        <taxon>Arthropoda</taxon>
        <taxon>Hexapoda</taxon>
        <taxon>Insecta</taxon>
        <taxon>Pterygota</taxon>
        <taxon>Neoptera</taxon>
        <taxon>Polyneoptera</taxon>
        <taxon>Phasmatodea</taxon>
        <taxon>Timematodea</taxon>
        <taxon>Timematoidea</taxon>
        <taxon>Timematidae</taxon>
        <taxon>Timema</taxon>
    </lineage>
</organism>
<protein>
    <submittedName>
        <fullName evidence="1">(California timema) hypothetical protein</fullName>
    </submittedName>
</protein>
<sequence>MAIVVRDALRVPWPSENNDERFLVLLTDSAAYMLKTAASLKVLYTKLIHVTCLAQAVVQTFDEEQAVAITEVNAAISCSSVSEDLADVKSSFGNLPGAITVSEARDLPLL</sequence>
<dbReference type="AlphaFoldDB" id="A0A7R9JL75"/>
<proteinExistence type="predicted"/>